<evidence type="ECO:0000259" key="1">
    <source>
        <dbReference type="Pfam" id="PF14534"/>
    </source>
</evidence>
<organism evidence="2 3">
    <name type="scientific">Sphingomonas cremea</name>
    <dbReference type="NCBI Taxonomy" id="2904799"/>
    <lineage>
        <taxon>Bacteria</taxon>
        <taxon>Pseudomonadati</taxon>
        <taxon>Pseudomonadota</taxon>
        <taxon>Alphaproteobacteria</taxon>
        <taxon>Sphingomonadales</taxon>
        <taxon>Sphingomonadaceae</taxon>
        <taxon>Sphingomonas</taxon>
    </lineage>
</organism>
<dbReference type="PROSITE" id="PS51257">
    <property type="entry name" value="PROKAR_LIPOPROTEIN"/>
    <property type="match status" value="1"/>
</dbReference>
<proteinExistence type="predicted"/>
<dbReference type="Gene3D" id="3.10.450.50">
    <property type="match status" value="1"/>
</dbReference>
<evidence type="ECO:0000313" key="3">
    <source>
        <dbReference type="Proteomes" id="UP001139410"/>
    </source>
</evidence>
<dbReference type="InterPro" id="IPR032710">
    <property type="entry name" value="NTF2-like_dom_sf"/>
</dbReference>
<evidence type="ECO:0000313" key="2">
    <source>
        <dbReference type="EMBL" id="MCF2513755.1"/>
    </source>
</evidence>
<accession>A0A9X1QIJ0</accession>
<dbReference type="RefSeq" id="WP_235066254.1">
    <property type="nucleotide sequence ID" value="NZ_JAKFGM010000001.1"/>
</dbReference>
<dbReference type="Pfam" id="PF14534">
    <property type="entry name" value="DUF4440"/>
    <property type="match status" value="1"/>
</dbReference>
<name>A0A9X1QIJ0_9SPHN</name>
<reference evidence="2" key="1">
    <citation type="submission" date="2022-01" db="EMBL/GenBank/DDBJ databases">
        <authorList>
            <person name="Jo J.-H."/>
            <person name="Im W.-T."/>
        </authorList>
    </citation>
    <scope>NUCLEOTIDE SEQUENCE</scope>
    <source>
        <strain evidence="2">G124</strain>
    </source>
</reference>
<dbReference type="SUPFAM" id="SSF54427">
    <property type="entry name" value="NTF2-like"/>
    <property type="match status" value="1"/>
</dbReference>
<gene>
    <name evidence="2" type="ORF">LVY65_01560</name>
</gene>
<dbReference type="AlphaFoldDB" id="A0A9X1QIJ0"/>
<dbReference type="InterPro" id="IPR027843">
    <property type="entry name" value="DUF4440"/>
</dbReference>
<keyword evidence="3" id="KW-1185">Reference proteome</keyword>
<dbReference type="EMBL" id="JAKFGM010000001">
    <property type="protein sequence ID" value="MCF2513755.1"/>
    <property type="molecule type" value="Genomic_DNA"/>
</dbReference>
<feature type="domain" description="DUF4440" evidence="1">
    <location>
        <begin position="39"/>
        <end position="151"/>
    </location>
</feature>
<dbReference type="Proteomes" id="UP001139410">
    <property type="component" value="Unassembled WGS sequence"/>
</dbReference>
<sequence>MKGTYLTLVLISVALSGCDTGKKAEKAAAVDTKAIEQELKSIETAWVADYSARDIDKLAGHYSDDAAIANPGSALATDDMMRRAEIGKFIADPSLKLDFASDRVQVAQSGDLASTRGHFTAETTDPATKKVKKETGSYLTVWEKQADGSWKAVEDFVTPGPAAAQ</sequence>
<protein>
    <submittedName>
        <fullName evidence="2">DUF4440 domain-containing protein</fullName>
    </submittedName>
</protein>
<comment type="caution">
    <text evidence="2">The sequence shown here is derived from an EMBL/GenBank/DDBJ whole genome shotgun (WGS) entry which is preliminary data.</text>
</comment>